<keyword evidence="3" id="KW-1185">Reference proteome</keyword>
<protein>
    <submittedName>
        <fullName evidence="2">Uncharacterized protein</fullName>
    </submittedName>
</protein>
<sequence length="81" mass="8600">MNQIARQGDQCFRETDFAGMTTMTTATTLLHMIALSACLTIQAVPGAGERPSGIRRALQTIDKQSPLQAPPFKGGATLAHS</sequence>
<dbReference type="EMBL" id="AMSI01000011">
    <property type="protein sequence ID" value="EKF41372.1"/>
    <property type="molecule type" value="Genomic_DNA"/>
</dbReference>
<dbReference type="Proteomes" id="UP000007374">
    <property type="component" value="Unassembled WGS sequence"/>
</dbReference>
<name>K2PJM1_9HYPH</name>
<evidence type="ECO:0000256" key="1">
    <source>
        <dbReference type="SAM" id="MobiDB-lite"/>
    </source>
</evidence>
<accession>K2PJM1</accession>
<proteinExistence type="predicted"/>
<reference evidence="2 3" key="1">
    <citation type="journal article" date="2012" name="J. Bacteriol.">
        <title>Genome Sequence of Nitratireductor indicus Type Strain C115.</title>
        <authorList>
            <person name="Lai Q."/>
            <person name="Li G."/>
            <person name="Yu Z."/>
            <person name="Shao Z."/>
        </authorList>
    </citation>
    <scope>NUCLEOTIDE SEQUENCE [LARGE SCALE GENOMIC DNA]</scope>
    <source>
        <strain evidence="2 3">C115</strain>
    </source>
</reference>
<evidence type="ECO:0000313" key="2">
    <source>
        <dbReference type="EMBL" id="EKF41372.1"/>
    </source>
</evidence>
<organism evidence="2 3">
    <name type="scientific">Nitratireductor indicus C115</name>
    <dbReference type="NCBI Taxonomy" id="1231190"/>
    <lineage>
        <taxon>Bacteria</taxon>
        <taxon>Pseudomonadati</taxon>
        <taxon>Pseudomonadota</taxon>
        <taxon>Alphaproteobacteria</taxon>
        <taxon>Hyphomicrobiales</taxon>
        <taxon>Phyllobacteriaceae</taxon>
        <taxon>Nitratireductor</taxon>
    </lineage>
</organism>
<evidence type="ECO:0000313" key="3">
    <source>
        <dbReference type="Proteomes" id="UP000007374"/>
    </source>
</evidence>
<feature type="region of interest" description="Disordered" evidence="1">
    <location>
        <begin position="61"/>
        <end position="81"/>
    </location>
</feature>
<dbReference type="AlphaFoldDB" id="K2PJM1"/>
<gene>
    <name evidence="2" type="ORF">NA8A_16011</name>
</gene>
<comment type="caution">
    <text evidence="2">The sequence shown here is derived from an EMBL/GenBank/DDBJ whole genome shotgun (WGS) entry which is preliminary data.</text>
</comment>